<name>A0A1M6A5A2_9RHOB</name>
<gene>
    <name evidence="1" type="ORF">SAMN05444417_0236</name>
</gene>
<evidence type="ECO:0000313" key="2">
    <source>
        <dbReference type="Proteomes" id="UP000184292"/>
    </source>
</evidence>
<protein>
    <submittedName>
        <fullName evidence="1">Uncharacterized protein</fullName>
    </submittedName>
</protein>
<accession>A0A1M6A5A2</accession>
<organism evidence="1 2">
    <name type="scientific">Wenxinia saemankumensis</name>
    <dbReference type="NCBI Taxonomy" id="1447782"/>
    <lineage>
        <taxon>Bacteria</taxon>
        <taxon>Pseudomonadati</taxon>
        <taxon>Pseudomonadota</taxon>
        <taxon>Alphaproteobacteria</taxon>
        <taxon>Rhodobacterales</taxon>
        <taxon>Roseobacteraceae</taxon>
        <taxon>Wenxinia</taxon>
    </lineage>
</organism>
<keyword evidence="2" id="KW-1185">Reference proteome</keyword>
<dbReference type="Proteomes" id="UP000184292">
    <property type="component" value="Unassembled WGS sequence"/>
</dbReference>
<evidence type="ECO:0000313" key="1">
    <source>
        <dbReference type="EMBL" id="SHI31666.1"/>
    </source>
</evidence>
<dbReference type="AlphaFoldDB" id="A0A1M6A5A2"/>
<dbReference type="EMBL" id="FQYO01000001">
    <property type="protein sequence ID" value="SHI31666.1"/>
    <property type="molecule type" value="Genomic_DNA"/>
</dbReference>
<reference evidence="1 2" key="1">
    <citation type="submission" date="2016-11" db="EMBL/GenBank/DDBJ databases">
        <authorList>
            <person name="Jaros S."/>
            <person name="Januszkiewicz K."/>
            <person name="Wedrychowicz H."/>
        </authorList>
    </citation>
    <scope>NUCLEOTIDE SEQUENCE [LARGE SCALE GENOMIC DNA]</scope>
    <source>
        <strain evidence="1 2">DSM 100565</strain>
    </source>
</reference>
<sequence>MSTPCRGVPAASPTGPPILLIADRPGVSAPGLTRAVRGLEASLGAGPFAVRSARSLDVATLQKLAPRVVLARLSGDALDAAEIAALLEAAGFTGQFFAVATGIGHAGMIADEIRARHPGFAFEILKAGR</sequence>
<dbReference type="RefSeq" id="WP_139300438.1">
    <property type="nucleotide sequence ID" value="NZ_FQYO01000001.1"/>
</dbReference>
<proteinExistence type="predicted"/>